<accession>R7T4R9</accession>
<dbReference type="STRING" id="283909.R7T4R9"/>
<evidence type="ECO:0000313" key="2">
    <source>
        <dbReference type="EMBL" id="ELT87871.1"/>
    </source>
</evidence>
<reference evidence="3" key="3">
    <citation type="submission" date="2015-06" db="UniProtKB">
        <authorList>
            <consortium name="EnsemblMetazoa"/>
        </authorList>
    </citation>
    <scope>IDENTIFICATION</scope>
</reference>
<evidence type="ECO:0000313" key="3">
    <source>
        <dbReference type="EnsemblMetazoa" id="CapteP196296"/>
    </source>
</evidence>
<sequence length="589" mass="66242">MAELPPNRNSGNDAWKKKHTEAKQQQESSTAVAADLTAAAVASLPPPSYEEIKKDPPRRPPPPGATRVLPASDGTIFAPPVPTRVSIAEPYPPPEVEPPQPAPQASTSSSNIAGSADGSGATINIPHGTSLTMSLSPNQGTPPAPAPVPQQRHPAQLPPQLAQPVQPSPLPFQTIEPLTYMDFTVGPLRGQMQNANTWLERNRQYQATGFQTLEVPRENEGNSFGDASNISNVSHCNLRVASNVQFIRFLRMWLIPRISDTNTQPFTFTDVIPLMKKSKKFAFEDLKETVANFNEKLKRIPLNGRILNIQTLQLKTKDKIAPTQDKYEENVFTWIREGDDSPEYFYLTYLRIFYQEGAATPAGAVPQIAYEDFTPKQSEDSKSNKDFENFSKPLTRAQSFLTQNADKRFINIQTVDHFFSKSPGSKFEAKTYKTLLKETDTGDIRQLRFVRLYYEDYLHIDGTFVPEYNQTYLNYKTFCPEKIQRETKASPPVYESSKDAWSRVVAWLRATRVRVIHAERIVIRAFPGNKCVYGDHEESFLSHRPDWNEFHLYAIRVHINGVFSEPPAHLLPPIPTIPAATETKSCSIM</sequence>
<dbReference type="EMBL" id="KB312101">
    <property type="protein sequence ID" value="ELT87871.1"/>
    <property type="molecule type" value="Genomic_DNA"/>
</dbReference>
<protein>
    <submittedName>
        <fullName evidence="2 3">Uncharacterized protein</fullName>
    </submittedName>
</protein>
<dbReference type="EMBL" id="AMQN01003539">
    <property type="status" value="NOT_ANNOTATED_CDS"/>
    <property type="molecule type" value="Genomic_DNA"/>
</dbReference>
<evidence type="ECO:0000313" key="4">
    <source>
        <dbReference type="Proteomes" id="UP000014760"/>
    </source>
</evidence>
<feature type="region of interest" description="Disordered" evidence="1">
    <location>
        <begin position="1"/>
        <end position="161"/>
    </location>
</feature>
<dbReference type="HOGENOM" id="CLU_032947_0_0_1"/>
<feature type="compositionally biased region" description="Low complexity" evidence="1">
    <location>
        <begin position="29"/>
        <end position="43"/>
    </location>
</feature>
<dbReference type="OMA" id="QEWISED"/>
<feature type="compositionally biased region" description="Low complexity" evidence="1">
    <location>
        <begin position="149"/>
        <end position="161"/>
    </location>
</feature>
<reference evidence="2 4" key="2">
    <citation type="journal article" date="2013" name="Nature">
        <title>Insights into bilaterian evolution from three spiralian genomes.</title>
        <authorList>
            <person name="Simakov O."/>
            <person name="Marletaz F."/>
            <person name="Cho S.J."/>
            <person name="Edsinger-Gonzales E."/>
            <person name="Havlak P."/>
            <person name="Hellsten U."/>
            <person name="Kuo D.H."/>
            <person name="Larsson T."/>
            <person name="Lv J."/>
            <person name="Arendt D."/>
            <person name="Savage R."/>
            <person name="Osoegawa K."/>
            <person name="de Jong P."/>
            <person name="Grimwood J."/>
            <person name="Chapman J.A."/>
            <person name="Shapiro H."/>
            <person name="Aerts A."/>
            <person name="Otillar R.P."/>
            <person name="Terry A.Y."/>
            <person name="Boore J.L."/>
            <person name="Grigoriev I.V."/>
            <person name="Lindberg D.R."/>
            <person name="Seaver E.C."/>
            <person name="Weisblat D.A."/>
            <person name="Putnam N.H."/>
            <person name="Rokhsar D.S."/>
        </authorList>
    </citation>
    <scope>NUCLEOTIDE SEQUENCE</scope>
    <source>
        <strain evidence="2 4">I ESC-2004</strain>
    </source>
</reference>
<organism evidence="2">
    <name type="scientific">Capitella teleta</name>
    <name type="common">Polychaete worm</name>
    <dbReference type="NCBI Taxonomy" id="283909"/>
    <lineage>
        <taxon>Eukaryota</taxon>
        <taxon>Metazoa</taxon>
        <taxon>Spiralia</taxon>
        <taxon>Lophotrochozoa</taxon>
        <taxon>Annelida</taxon>
        <taxon>Polychaeta</taxon>
        <taxon>Sedentaria</taxon>
        <taxon>Scolecida</taxon>
        <taxon>Capitellidae</taxon>
        <taxon>Capitella</taxon>
    </lineage>
</organism>
<evidence type="ECO:0000256" key="1">
    <source>
        <dbReference type="SAM" id="MobiDB-lite"/>
    </source>
</evidence>
<feature type="compositionally biased region" description="Pro residues" evidence="1">
    <location>
        <begin position="90"/>
        <end position="102"/>
    </location>
</feature>
<dbReference type="AlphaFoldDB" id="R7T4R9"/>
<dbReference type="Proteomes" id="UP000014760">
    <property type="component" value="Unassembled WGS sequence"/>
</dbReference>
<proteinExistence type="predicted"/>
<gene>
    <name evidence="2" type="ORF">CAPTEDRAFT_196296</name>
</gene>
<feature type="compositionally biased region" description="Polar residues" evidence="1">
    <location>
        <begin position="127"/>
        <end position="139"/>
    </location>
</feature>
<keyword evidence="4" id="KW-1185">Reference proteome</keyword>
<dbReference type="EnsemblMetazoa" id="CapteT196296">
    <property type="protein sequence ID" value="CapteP196296"/>
    <property type="gene ID" value="CapteG196296"/>
</dbReference>
<dbReference type="OrthoDB" id="6283821at2759"/>
<name>R7T4R9_CAPTE</name>
<reference evidence="4" key="1">
    <citation type="submission" date="2012-12" db="EMBL/GenBank/DDBJ databases">
        <authorList>
            <person name="Hellsten U."/>
            <person name="Grimwood J."/>
            <person name="Chapman J.A."/>
            <person name="Shapiro H."/>
            <person name="Aerts A."/>
            <person name="Otillar R.P."/>
            <person name="Terry A.Y."/>
            <person name="Boore J.L."/>
            <person name="Simakov O."/>
            <person name="Marletaz F."/>
            <person name="Cho S.-J."/>
            <person name="Edsinger-Gonzales E."/>
            <person name="Havlak P."/>
            <person name="Kuo D.-H."/>
            <person name="Larsson T."/>
            <person name="Lv J."/>
            <person name="Arendt D."/>
            <person name="Savage R."/>
            <person name="Osoegawa K."/>
            <person name="de Jong P."/>
            <person name="Lindberg D.R."/>
            <person name="Seaver E.C."/>
            <person name="Weisblat D.A."/>
            <person name="Putnam N.H."/>
            <person name="Grigoriev I.V."/>
            <person name="Rokhsar D.S."/>
        </authorList>
    </citation>
    <scope>NUCLEOTIDE SEQUENCE</scope>
    <source>
        <strain evidence="4">I ESC-2004</strain>
    </source>
</reference>